<comment type="caution">
    <text evidence="3">The sequence shown here is derived from an EMBL/GenBank/DDBJ whole genome shotgun (WGS) entry which is preliminary data.</text>
</comment>
<keyword evidence="2" id="KW-0812">Transmembrane</keyword>
<feature type="transmembrane region" description="Helical" evidence="2">
    <location>
        <begin position="158"/>
        <end position="177"/>
    </location>
</feature>
<name>A0A8K0JQD4_9TREE</name>
<dbReference type="AlphaFoldDB" id="A0A8K0JQD4"/>
<dbReference type="Proteomes" id="UP000812966">
    <property type="component" value="Unassembled WGS sequence"/>
</dbReference>
<dbReference type="PANTHER" id="PTHR12459:SF6">
    <property type="entry name" value="GB|AAD46013.1"/>
    <property type="match status" value="1"/>
</dbReference>
<feature type="transmembrane region" description="Helical" evidence="2">
    <location>
        <begin position="318"/>
        <end position="339"/>
    </location>
</feature>
<keyword evidence="2" id="KW-1133">Transmembrane helix</keyword>
<dbReference type="PANTHER" id="PTHR12459">
    <property type="entry name" value="TRANSMEMBRANE PROTEIN 135-RELATED"/>
    <property type="match status" value="1"/>
</dbReference>
<proteinExistence type="predicted"/>
<feature type="compositionally biased region" description="Basic and acidic residues" evidence="1">
    <location>
        <begin position="63"/>
        <end position="80"/>
    </location>
</feature>
<feature type="compositionally biased region" description="Polar residues" evidence="1">
    <location>
        <begin position="11"/>
        <end position="39"/>
    </location>
</feature>
<gene>
    <name evidence="3" type="ORF">FFLO_01277</name>
</gene>
<reference evidence="3" key="1">
    <citation type="submission" date="2020-04" db="EMBL/GenBank/DDBJ databases">
        <title>Analysis of mating type loci in Filobasidium floriforme.</title>
        <authorList>
            <person name="Nowrousian M."/>
        </authorList>
    </citation>
    <scope>NUCLEOTIDE SEQUENCE</scope>
    <source>
        <strain evidence="3">CBS 6242</strain>
    </source>
</reference>
<accession>A0A8K0JQD4</accession>
<keyword evidence="4" id="KW-1185">Reference proteome</keyword>
<feature type="transmembrane region" description="Helical" evidence="2">
    <location>
        <begin position="197"/>
        <end position="220"/>
    </location>
</feature>
<evidence type="ECO:0000256" key="1">
    <source>
        <dbReference type="SAM" id="MobiDB-lite"/>
    </source>
</evidence>
<evidence type="ECO:0000256" key="2">
    <source>
        <dbReference type="SAM" id="Phobius"/>
    </source>
</evidence>
<evidence type="ECO:0000313" key="4">
    <source>
        <dbReference type="Proteomes" id="UP000812966"/>
    </source>
</evidence>
<feature type="transmembrane region" description="Helical" evidence="2">
    <location>
        <begin position="436"/>
        <end position="455"/>
    </location>
</feature>
<feature type="region of interest" description="Disordered" evidence="1">
    <location>
        <begin position="1"/>
        <end position="88"/>
    </location>
</feature>
<dbReference type="EMBL" id="JABELV010000017">
    <property type="protein sequence ID" value="KAG7567018.1"/>
    <property type="molecule type" value="Genomic_DNA"/>
</dbReference>
<evidence type="ECO:0008006" key="5">
    <source>
        <dbReference type="Google" id="ProtNLM"/>
    </source>
</evidence>
<evidence type="ECO:0000313" key="3">
    <source>
        <dbReference type="EMBL" id="KAG7567018.1"/>
    </source>
</evidence>
<keyword evidence="2" id="KW-0472">Membrane</keyword>
<protein>
    <recommendedName>
        <fullName evidence="5">Transmembrane protein 135 N-terminal domain-containing protein</fullName>
    </recommendedName>
</protein>
<organism evidence="3 4">
    <name type="scientific">Filobasidium floriforme</name>
    <dbReference type="NCBI Taxonomy" id="5210"/>
    <lineage>
        <taxon>Eukaryota</taxon>
        <taxon>Fungi</taxon>
        <taxon>Dikarya</taxon>
        <taxon>Basidiomycota</taxon>
        <taxon>Agaricomycotina</taxon>
        <taxon>Tremellomycetes</taxon>
        <taxon>Filobasidiales</taxon>
        <taxon>Filobasidiaceae</taxon>
        <taxon>Filobasidium</taxon>
    </lineage>
</organism>
<dbReference type="InterPro" id="IPR026749">
    <property type="entry name" value="Tmem135"/>
</dbReference>
<sequence>MPDSDGRARSAPTSPVANTNPLPSILTPTRQTNNVGNDTGSDRDTTRASASRKLRFTTMLEVEDTKRGDGRKSRGWEAGRSDPGTPNISETAAQIRRTISLASLDTLLTIAQDDMERERFGQEIKSMLWRDERETRKMPNDAERALVLAARRGLRSFVLAYTVRAGINLLLLLMRTFRKKRLKWALLRHAILGKEPFRFGAMIGTFTFLNTLTLHLLRLAPPLSYLRKRLLRIMNGDKSPLTYGPPSRFSASDEESGYFMGEEDTGERRWQAAIAGAVGSLGLLWEDKGRRIGVSQQMFVRGLQASYNQVSARTGYKVPFGSIIVFGLSCGQIMFAFLLSPSTIPPEYNSWIQSASRVQKSAIRVNRGIARKGAIDIEAAKSALSHKYITSANASRLRELIEAGSKGIVPDGVPCAAIHPWLDSCRYVLFERYFEVFRFALPVYSALHFIPMLILRRKHFMKDPLSLLGKATLGTFRSSSFLSAFVLIYQGLLCARTQTLEGFFGKIPVWLRVLLRRKEVFWLIGFSTCLSLFVEEPKRRAELAAYVLPRALESGWATARRRAWVPIVPFGESIMGAAAMAMIMDAYKHEPQALSTLLRKVIFQVVGPA</sequence>